<feature type="transmembrane region" description="Helical" evidence="1">
    <location>
        <begin position="55"/>
        <end position="75"/>
    </location>
</feature>
<gene>
    <name evidence="2" type="ORF">CYMTET_26085</name>
</gene>
<keyword evidence="3" id="KW-1185">Reference proteome</keyword>
<comment type="caution">
    <text evidence="2">The sequence shown here is derived from an EMBL/GenBank/DDBJ whole genome shotgun (WGS) entry which is preliminary data.</text>
</comment>
<dbReference type="AlphaFoldDB" id="A0AAE0FST6"/>
<keyword evidence="1" id="KW-0812">Transmembrane</keyword>
<dbReference type="PANTHER" id="PTHR11319">
    <property type="entry name" value="G PROTEIN-COUPLED RECEPTOR-RELATED"/>
    <property type="match status" value="1"/>
</dbReference>
<name>A0AAE0FST6_9CHLO</name>
<accession>A0AAE0FST6</accession>
<keyword evidence="1" id="KW-1133">Transmembrane helix</keyword>
<feature type="transmembrane region" description="Helical" evidence="1">
    <location>
        <begin position="355"/>
        <end position="380"/>
    </location>
</feature>
<keyword evidence="1" id="KW-0472">Membrane</keyword>
<dbReference type="EMBL" id="LGRX02014066">
    <property type="protein sequence ID" value="KAK3265224.1"/>
    <property type="molecule type" value="Genomic_DNA"/>
</dbReference>
<feature type="transmembrane region" description="Helical" evidence="1">
    <location>
        <begin position="321"/>
        <end position="343"/>
    </location>
</feature>
<proteinExistence type="predicted"/>
<evidence type="ECO:0000313" key="3">
    <source>
        <dbReference type="Proteomes" id="UP001190700"/>
    </source>
</evidence>
<dbReference type="Proteomes" id="UP001190700">
    <property type="component" value="Unassembled WGS sequence"/>
</dbReference>
<evidence type="ECO:0000313" key="2">
    <source>
        <dbReference type="EMBL" id="KAK3265224.1"/>
    </source>
</evidence>
<dbReference type="PANTHER" id="PTHR11319:SF35">
    <property type="entry name" value="OUTER MEMBRANE PROTEIN PMPC-RELATED"/>
    <property type="match status" value="1"/>
</dbReference>
<evidence type="ECO:0000256" key="1">
    <source>
        <dbReference type="SAM" id="Phobius"/>
    </source>
</evidence>
<organism evidence="2 3">
    <name type="scientific">Cymbomonas tetramitiformis</name>
    <dbReference type="NCBI Taxonomy" id="36881"/>
    <lineage>
        <taxon>Eukaryota</taxon>
        <taxon>Viridiplantae</taxon>
        <taxon>Chlorophyta</taxon>
        <taxon>Pyramimonadophyceae</taxon>
        <taxon>Pyramimonadales</taxon>
        <taxon>Pyramimonadaceae</taxon>
        <taxon>Cymbomonas</taxon>
    </lineage>
</organism>
<protein>
    <submittedName>
        <fullName evidence="2">Uncharacterized protein</fullName>
    </submittedName>
</protein>
<reference evidence="2 3" key="1">
    <citation type="journal article" date="2015" name="Genome Biol. Evol.">
        <title>Comparative Genomics of a Bacterivorous Green Alga Reveals Evolutionary Causalities and Consequences of Phago-Mixotrophic Mode of Nutrition.</title>
        <authorList>
            <person name="Burns J.A."/>
            <person name="Paasch A."/>
            <person name="Narechania A."/>
            <person name="Kim E."/>
        </authorList>
    </citation>
    <scope>NUCLEOTIDE SEQUENCE [LARGE SCALE GENOMIC DNA]</scope>
    <source>
        <strain evidence="2 3">PLY_AMNH</strain>
    </source>
</reference>
<sequence length="414" mass="46854">MHTWPCPLAYACAHQTQGRSPSARVEHVNLRSIYEDIYLLHDLATKCYTDEYQRLFGFAFLAVLVFIVGVPLFFLRTMLTAELPRLLLEKRKDARLANLVFHFSSDLVVEKVPVDSAREMLTGGLIDTMYAHYVSGLPMTYTEKALALDNELKESSPDVIVNDLYEDHVTDSSTLRLDIACVQTAEDASRPKALPPPCDGASREKQMESLLGHARRIKMYPQYALRWMARPMPKDGRPLPPLHLLEREAIMKAGFLFTPYRPEYWYFEVVESIRKLLLVCVQVLCADVRNQLTLTMCICASYLSCLHLIRPHANPLTRTVYVTYAYVLAINTFYAWILEAEMINSSEAVQACMEAILAALNVVVFIVPGIVGAVMLGSMFPTSVSTYYNKANRLISNTQRFGKMWGKSQMAGKL</sequence>